<dbReference type="FunFam" id="1.20.120.420:FF:000003">
    <property type="entry name" value="Methylthioribose-1-phosphate isomerase"/>
    <property type="match status" value="1"/>
</dbReference>
<evidence type="ECO:0000256" key="3">
    <source>
        <dbReference type="ARBA" id="ARBA00051169"/>
    </source>
</evidence>
<feature type="site" description="Transition state stabilizer" evidence="5">
    <location>
        <position position="157"/>
    </location>
</feature>
<dbReference type="SUPFAM" id="SSF100950">
    <property type="entry name" value="NagB/RpiA/CoA transferase-like"/>
    <property type="match status" value="1"/>
</dbReference>
<evidence type="ECO:0000256" key="5">
    <source>
        <dbReference type="HAMAP-Rule" id="MF_01678"/>
    </source>
</evidence>
<keyword evidence="1 5" id="KW-0413">Isomerase</keyword>
<comment type="catalytic activity">
    <reaction evidence="3">
        <text>5-(methylsulfanyl)-alpha-D-ribose 1-phosphate = 5-(methylsulfanyl)-D-ribulose 1-phosphate</text>
        <dbReference type="Rhea" id="RHEA:19989"/>
        <dbReference type="ChEBI" id="CHEBI:58533"/>
        <dbReference type="ChEBI" id="CHEBI:58548"/>
        <dbReference type="EC" id="5.3.1.23"/>
    </reaction>
    <physiologicalReaction direction="left-to-right" evidence="3">
        <dbReference type="Rhea" id="RHEA:19990"/>
    </physiologicalReaction>
</comment>
<name>A0A7T4R333_9GAMM</name>
<dbReference type="PANTHER" id="PTHR43475:SF1">
    <property type="entry name" value="METHYLTHIORIBOSE-1-PHOSPHATE ISOMERASE"/>
    <property type="match status" value="1"/>
</dbReference>
<dbReference type="EMBL" id="CP066167">
    <property type="protein sequence ID" value="QQD19369.1"/>
    <property type="molecule type" value="Genomic_DNA"/>
</dbReference>
<accession>A0A7T4R333</accession>
<protein>
    <recommendedName>
        <fullName evidence="5">Methylthioribose-1-phosphate isomerase</fullName>
        <shortName evidence="5">M1Pi</shortName>
        <shortName evidence="5">MTR-1-P isomerase</shortName>
        <ecNumber evidence="5">5.3.1.23</ecNumber>
    </recommendedName>
    <alternativeName>
        <fullName evidence="5">S-methyl-5-thioribose-1-phosphate isomerase</fullName>
    </alternativeName>
</protein>
<comment type="pathway">
    <text evidence="5">Amino-acid biosynthesis; L-methionine biosynthesis via salvage pathway; L-methionine from S-methyl-5-thio-alpha-D-ribose 1-phosphate: step 1/6.</text>
</comment>
<comment type="similarity">
    <text evidence="5">Belongs to the EIF-2B alpha/beta/delta subunits family. MtnA subfamily.</text>
</comment>
<feature type="binding site" evidence="5">
    <location>
        <position position="91"/>
    </location>
    <ligand>
        <name>substrate</name>
    </ligand>
</feature>
<dbReference type="NCBIfam" id="NF004326">
    <property type="entry name" value="PRK05720.1"/>
    <property type="match status" value="1"/>
</dbReference>
<feature type="binding site" evidence="5">
    <location>
        <position position="196"/>
    </location>
    <ligand>
        <name>substrate</name>
    </ligand>
</feature>
<dbReference type="InterPro" id="IPR037171">
    <property type="entry name" value="NagB/RpiA_transferase-like"/>
</dbReference>
<comment type="function">
    <text evidence="4">Catalyzes the interconversion of methylthioribose-1-phosphate (MTR-1-P) into methylthioribulose-1-phosphate (MTRu-1-P). Also catalyzes the interconversion of 5-deoxyribose 1-phosphate and 5-deoxyribulose 1-phosphate. Part of a bifunctional DHAP-shunt salvage pathway for SAM by-products.</text>
</comment>
<dbReference type="NCBIfam" id="TIGR00524">
    <property type="entry name" value="eIF-2B_rel"/>
    <property type="match status" value="1"/>
</dbReference>
<dbReference type="AlphaFoldDB" id="A0A7T4R333"/>
<evidence type="ECO:0000256" key="2">
    <source>
        <dbReference type="ARBA" id="ARBA00050906"/>
    </source>
</evidence>
<organism evidence="6 7">
    <name type="scientific">Spongiibacter nanhainus</name>
    <dbReference type="NCBI Taxonomy" id="2794344"/>
    <lineage>
        <taxon>Bacteria</taxon>
        <taxon>Pseudomonadati</taxon>
        <taxon>Pseudomonadota</taxon>
        <taxon>Gammaproteobacteria</taxon>
        <taxon>Cellvibrionales</taxon>
        <taxon>Spongiibacteraceae</taxon>
        <taxon>Spongiibacter</taxon>
    </lineage>
</organism>
<dbReference type="GO" id="GO:0046523">
    <property type="term" value="F:S-methyl-5-thioribose-1-phosphate isomerase activity"/>
    <property type="evidence" value="ECO:0007669"/>
    <property type="project" value="UniProtKB-UniRule"/>
</dbReference>
<evidence type="ECO:0000313" key="7">
    <source>
        <dbReference type="Proteomes" id="UP000596063"/>
    </source>
</evidence>
<dbReference type="KEGG" id="snan:I6N98_05810"/>
<keyword evidence="5" id="KW-0028">Amino-acid biosynthesis</keyword>
<dbReference type="Gene3D" id="1.20.120.420">
    <property type="entry name" value="translation initiation factor eif-2b, domain 1"/>
    <property type="match status" value="1"/>
</dbReference>
<dbReference type="UniPathway" id="UPA00904">
    <property type="reaction ID" value="UER00874"/>
</dbReference>
<dbReference type="Pfam" id="PF01008">
    <property type="entry name" value="IF-2B"/>
    <property type="match status" value="1"/>
</dbReference>
<proteinExistence type="inferred from homology"/>
<feature type="active site" description="Proton donor" evidence="5">
    <location>
        <position position="237"/>
    </location>
</feature>
<evidence type="ECO:0000313" key="6">
    <source>
        <dbReference type="EMBL" id="QQD19369.1"/>
    </source>
</evidence>
<sequence>MPTPAAIQWRDNQLELLDQRLLPTEIHYLRFDSAAAVADAIRDMVVRGAPAIGITAAYGMALAARSVGPLPSVAAWTQALSAARHALANSRPTAVNLFWALTRADQTIEQYGNGGDVAEALLQLAHQLLAEDLAINQRIGDHGAALIAPDSLVYTHCNAGALATGGYGTALGVIRSAHAGGKLRGVIAGETRPWLQGARLTTWELMQDGIDVSLATEGAAGHLMRSLKPSWVIIGADRIAANGDVANKIGSYNLAILARHHGVKFMVAAPISTFDPSLDGDDIPIEQRPGEEITHSRGAQVAPSNCISLNPAFDVTPASLIDAIVTEYGVIHSPSRESVTAHLQTAKE</sequence>
<dbReference type="FunFam" id="3.40.50.10470:FF:000006">
    <property type="entry name" value="Methylthioribose-1-phosphate isomerase"/>
    <property type="match status" value="1"/>
</dbReference>
<dbReference type="Proteomes" id="UP000596063">
    <property type="component" value="Chromosome"/>
</dbReference>
<evidence type="ECO:0000256" key="1">
    <source>
        <dbReference type="ARBA" id="ARBA00023235"/>
    </source>
</evidence>
<dbReference type="InterPro" id="IPR042529">
    <property type="entry name" value="IF_2B-like_C"/>
</dbReference>
<dbReference type="Gene3D" id="3.40.50.10470">
    <property type="entry name" value="Translation initiation factor eif-2b, domain 2"/>
    <property type="match status" value="1"/>
</dbReference>
<feature type="binding site" evidence="5">
    <location>
        <begin position="47"/>
        <end position="49"/>
    </location>
    <ligand>
        <name>substrate</name>
    </ligand>
</feature>
<comment type="catalytic activity">
    <reaction evidence="2">
        <text>5-deoxy-alpha-D-ribose 1-phosphate = 5-deoxy-D-ribulose 1-phosphate</text>
        <dbReference type="Rhea" id="RHEA:61296"/>
        <dbReference type="ChEBI" id="CHEBI:58749"/>
        <dbReference type="ChEBI" id="CHEBI:144504"/>
    </reaction>
    <physiologicalReaction direction="left-to-right" evidence="2">
        <dbReference type="Rhea" id="RHEA:61297"/>
    </physiologicalReaction>
</comment>
<dbReference type="InterPro" id="IPR000649">
    <property type="entry name" value="IF-2B-related"/>
</dbReference>
<dbReference type="PANTHER" id="PTHR43475">
    <property type="entry name" value="METHYLTHIORIBOSE-1-PHOSPHATE ISOMERASE"/>
    <property type="match status" value="1"/>
</dbReference>
<dbReference type="NCBIfam" id="TIGR00512">
    <property type="entry name" value="salvage_mtnA"/>
    <property type="match status" value="1"/>
</dbReference>
<evidence type="ECO:0000256" key="4">
    <source>
        <dbReference type="ARBA" id="ARBA00058145"/>
    </source>
</evidence>
<dbReference type="HAMAP" id="MF_01678">
    <property type="entry name" value="Salvage_MtnA"/>
    <property type="match status" value="1"/>
</dbReference>
<feature type="binding site" evidence="5">
    <location>
        <begin position="247"/>
        <end position="248"/>
    </location>
    <ligand>
        <name>substrate</name>
    </ligand>
</feature>
<reference evidence="6 7" key="1">
    <citation type="submission" date="2020-12" db="EMBL/GenBank/DDBJ databases">
        <authorList>
            <person name="Shan Y."/>
        </authorList>
    </citation>
    <scope>NUCLEOTIDE SEQUENCE [LARGE SCALE GENOMIC DNA]</scope>
    <source>
        <strain evidence="7">csc3.9</strain>
    </source>
</reference>
<dbReference type="InterPro" id="IPR011559">
    <property type="entry name" value="Initiation_fac_2B_a/b/d"/>
</dbReference>
<keyword evidence="7" id="KW-1185">Reference proteome</keyword>
<dbReference type="GO" id="GO:0019509">
    <property type="term" value="P:L-methionine salvage from methylthioadenosine"/>
    <property type="evidence" value="ECO:0007669"/>
    <property type="project" value="UniProtKB-UniRule"/>
</dbReference>
<keyword evidence="5" id="KW-0486">Methionine biosynthesis</keyword>
<dbReference type="InterPro" id="IPR005251">
    <property type="entry name" value="IF-M1Pi"/>
</dbReference>
<dbReference type="InterPro" id="IPR027363">
    <property type="entry name" value="M1Pi_N"/>
</dbReference>
<gene>
    <name evidence="5 6" type="primary">mtnA</name>
    <name evidence="6" type="ORF">I6N98_05810</name>
</gene>
<dbReference type="EC" id="5.3.1.23" evidence="5"/>